<name>A0A6C0H474_9ZZZZ</name>
<dbReference type="AlphaFoldDB" id="A0A6C0H474"/>
<evidence type="ECO:0000259" key="1">
    <source>
        <dbReference type="PROSITE" id="PS50800"/>
    </source>
</evidence>
<dbReference type="InterPro" id="IPR003034">
    <property type="entry name" value="SAP_dom"/>
</dbReference>
<feature type="domain" description="SAP" evidence="1">
    <location>
        <begin position="78"/>
        <end position="112"/>
    </location>
</feature>
<protein>
    <recommendedName>
        <fullName evidence="1">SAP domain-containing protein</fullName>
    </recommendedName>
</protein>
<sequence>MNNTNTINVDTINVVVNKNKKKKKCNDESSLHNNNNSNNNNVLEYYFNLPIKIKKPFIKIVSEDFNIPNYNEYNSMLTINYSVSQLKFIAKNYKLKTTGNKEYLKKRLYNYLYFSYNIINIQKTVRCYLIKKYIKIHGPGFHNKAMCSNDVDFCTLDNLSTIPYNQFISFEDDNTHIYGFDVLSLYNLFIKVTKINNNELKTSNNLLNVQNPFTNIFFSYNVLKQLLEFIRLSNLLKININLNYDDLANLSLNKQTEMKILTLFQRIDSLGNYTNIKWFLDLDKYGLIRFIRELVDIWNYRANLSQEIKREIVPPRGNPFYDETMNINNLPQYNFTQIRKYSIAIIDLMVNKGINENSCLLGSYYVLSALTMVSNEAANTLPWLYEAVSH</sequence>
<reference evidence="2" key="1">
    <citation type="journal article" date="2020" name="Nature">
        <title>Giant virus diversity and host interactions through global metagenomics.</title>
        <authorList>
            <person name="Schulz F."/>
            <person name="Roux S."/>
            <person name="Paez-Espino D."/>
            <person name="Jungbluth S."/>
            <person name="Walsh D.A."/>
            <person name="Denef V.J."/>
            <person name="McMahon K.D."/>
            <person name="Konstantinidis K.T."/>
            <person name="Eloe-Fadrosh E.A."/>
            <person name="Kyrpides N.C."/>
            <person name="Woyke T."/>
        </authorList>
    </citation>
    <scope>NUCLEOTIDE SEQUENCE</scope>
    <source>
        <strain evidence="2">GVMAG-M-3300023179-63</strain>
    </source>
</reference>
<organism evidence="2">
    <name type="scientific">viral metagenome</name>
    <dbReference type="NCBI Taxonomy" id="1070528"/>
    <lineage>
        <taxon>unclassified sequences</taxon>
        <taxon>metagenomes</taxon>
        <taxon>organismal metagenomes</taxon>
    </lineage>
</organism>
<dbReference type="PROSITE" id="PS50800">
    <property type="entry name" value="SAP"/>
    <property type="match status" value="1"/>
</dbReference>
<accession>A0A6C0H474</accession>
<dbReference type="EMBL" id="MN739864">
    <property type="protein sequence ID" value="QHT75207.1"/>
    <property type="molecule type" value="Genomic_DNA"/>
</dbReference>
<evidence type="ECO:0000313" key="2">
    <source>
        <dbReference type="EMBL" id="QHT75207.1"/>
    </source>
</evidence>
<proteinExistence type="predicted"/>